<dbReference type="NCBIfam" id="TIGR02033">
    <property type="entry name" value="D-hydantoinase"/>
    <property type="match status" value="1"/>
</dbReference>
<dbReference type="Gene3D" id="3.20.20.140">
    <property type="entry name" value="Metal-dependent hydrolases"/>
    <property type="match status" value="1"/>
</dbReference>
<evidence type="ECO:0000256" key="2">
    <source>
        <dbReference type="ARBA" id="ARBA00008829"/>
    </source>
</evidence>
<dbReference type="EC" id="3.5.2.2" evidence="7"/>
<keyword evidence="4 7" id="KW-0378">Hydrolase</keyword>
<feature type="modified residue" description="N6-carboxylysine" evidence="5">
    <location>
        <position position="155"/>
    </location>
</feature>
<evidence type="ECO:0000313" key="7">
    <source>
        <dbReference type="EMBL" id="KRR21250.1"/>
    </source>
</evidence>
<dbReference type="InterPro" id="IPR050378">
    <property type="entry name" value="Metallo-dep_Hydrolases_sf"/>
</dbReference>
<dbReference type="GO" id="GO:0005829">
    <property type="term" value="C:cytosol"/>
    <property type="evidence" value="ECO:0007669"/>
    <property type="project" value="TreeGrafter"/>
</dbReference>
<accession>A0A0R3MM07</accession>
<dbReference type="PANTHER" id="PTHR11647:SF1">
    <property type="entry name" value="COLLAPSIN RESPONSE MEDIATOR PROTEIN"/>
    <property type="match status" value="1"/>
</dbReference>
<proteinExistence type="inferred from homology"/>
<dbReference type="Gene3D" id="2.30.40.10">
    <property type="entry name" value="Urease, subunit C, domain 1"/>
    <property type="match status" value="1"/>
</dbReference>
<reference evidence="7 8" key="1">
    <citation type="submission" date="2014-03" db="EMBL/GenBank/DDBJ databases">
        <title>Bradyrhizobium valentinum sp. nov., isolated from effective nodules of Lupinus mariae-josephae, a lupine endemic of basic-lime soils in Eastern Spain.</title>
        <authorList>
            <person name="Duran D."/>
            <person name="Rey L."/>
            <person name="Navarro A."/>
            <person name="Busquets A."/>
            <person name="Imperial J."/>
            <person name="Ruiz-Argueso T."/>
        </authorList>
    </citation>
    <scope>NUCLEOTIDE SEQUENCE [LARGE SCALE GENOMIC DNA]</scope>
    <source>
        <strain evidence="7 8">Ro19</strain>
    </source>
</reference>
<comment type="caution">
    <text evidence="7">The sequence shown here is derived from an EMBL/GenBank/DDBJ whole genome shotgun (WGS) entry which is preliminary data.</text>
</comment>
<dbReference type="GO" id="GO:0046872">
    <property type="term" value="F:metal ion binding"/>
    <property type="evidence" value="ECO:0007669"/>
    <property type="project" value="UniProtKB-KW"/>
</dbReference>
<sequence>MTEPAYDLIIRGGRIATATDVFEADVAVSGETIAAIGRGLVTGKREIDARGKLVLPGGVDAHAHIEQLSAAGIMNADTFESATVSAAFGGTTTVIPFAAQHVGMNLRQVVEDYHALAKKGAVIDYAFHMIIVDPTKETLEEHVPALVKQGHASIKIFMTYDRLKIDDEPLLDILAAARESGALLCAHAENHGIIAWMVKRLLARGYTQPKYHAISHARISEAEAFNRLIGMAALIDQPIMIFHVSTAEGAKVIRDARGQGLKVFAETCPQYLFLTADDLDKPGADGAKWMCSPPPRRVSDQEALWQALALGDLQTVSSDHAPYRFDETGKLRAGPNPNFKQVANGLPGLQVRLPLLFDAMVSKGRLGLEKFVELTATAPAKIYNLHPRKGSIAVGADADIAIWDPAREVILNDEMMHDLAGYTPFAGRKLRGWPVTVLSRGRMIVADGKRSAEAGSGRFLPRNGGDAAKPTGRLVADMDPALNFGAKLL</sequence>
<dbReference type="AlphaFoldDB" id="A0A0R3MM07"/>
<dbReference type="PANTHER" id="PTHR11647">
    <property type="entry name" value="HYDRANTOINASE/DIHYDROPYRIMIDINASE FAMILY MEMBER"/>
    <property type="match status" value="1"/>
</dbReference>
<evidence type="ECO:0000313" key="8">
    <source>
        <dbReference type="Proteomes" id="UP000052023"/>
    </source>
</evidence>
<evidence type="ECO:0000256" key="1">
    <source>
        <dbReference type="ARBA" id="ARBA00001947"/>
    </source>
</evidence>
<evidence type="ECO:0000259" key="6">
    <source>
        <dbReference type="Pfam" id="PF01979"/>
    </source>
</evidence>
<dbReference type="FunFam" id="3.20.20.140:FF:000149">
    <property type="entry name" value="Dihydropyrimidinase"/>
    <property type="match status" value="1"/>
</dbReference>
<keyword evidence="3" id="KW-0479">Metal-binding</keyword>
<dbReference type="Proteomes" id="UP000052023">
    <property type="component" value="Unassembled WGS sequence"/>
</dbReference>
<feature type="domain" description="Amidohydrolase-related" evidence="6">
    <location>
        <begin position="53"/>
        <end position="443"/>
    </location>
</feature>
<comment type="similarity">
    <text evidence="2">Belongs to the metallo-dependent hydrolases superfamily. Hydantoinase/dihydropyrimidinase family.</text>
</comment>
<dbReference type="InterPro" id="IPR011059">
    <property type="entry name" value="Metal-dep_hydrolase_composite"/>
</dbReference>
<evidence type="ECO:0000256" key="4">
    <source>
        <dbReference type="ARBA" id="ARBA00022801"/>
    </source>
</evidence>
<dbReference type="SUPFAM" id="SSF51338">
    <property type="entry name" value="Composite domain of metallo-dependent hydrolases"/>
    <property type="match status" value="2"/>
</dbReference>
<dbReference type="NCBIfam" id="NF009941">
    <property type="entry name" value="PRK13404.1"/>
    <property type="match status" value="1"/>
</dbReference>
<comment type="cofactor">
    <cofactor evidence="1">
        <name>Zn(2+)</name>
        <dbReference type="ChEBI" id="CHEBI:29105"/>
    </cofactor>
</comment>
<comment type="PTM">
    <text evidence="5">Carbamylation allows a single lysine to coordinate two divalent metal cations.</text>
</comment>
<dbReference type="RefSeq" id="WP_057845921.1">
    <property type="nucleotide sequence ID" value="NZ_LLYA01000172.1"/>
</dbReference>
<dbReference type="SUPFAM" id="SSF51556">
    <property type="entry name" value="Metallo-dependent hydrolases"/>
    <property type="match status" value="1"/>
</dbReference>
<dbReference type="Pfam" id="PF01979">
    <property type="entry name" value="Amidohydro_1"/>
    <property type="match status" value="1"/>
</dbReference>
<dbReference type="CDD" id="cd01314">
    <property type="entry name" value="D-HYD"/>
    <property type="match status" value="1"/>
</dbReference>
<name>A0A0R3MM07_9BRAD</name>
<evidence type="ECO:0000256" key="5">
    <source>
        <dbReference type="PIRSR" id="PIRSR611778-50"/>
    </source>
</evidence>
<keyword evidence="8" id="KW-1185">Reference proteome</keyword>
<dbReference type="GO" id="GO:0004157">
    <property type="term" value="F:dihydropyrimidinase activity"/>
    <property type="evidence" value="ECO:0007669"/>
    <property type="project" value="UniProtKB-EC"/>
</dbReference>
<organism evidence="7 8">
    <name type="scientific">Bradyrhizobium retamae</name>
    <dbReference type="NCBI Taxonomy" id="1300035"/>
    <lineage>
        <taxon>Bacteria</taxon>
        <taxon>Pseudomonadati</taxon>
        <taxon>Pseudomonadota</taxon>
        <taxon>Alphaproteobacteria</taxon>
        <taxon>Hyphomicrobiales</taxon>
        <taxon>Nitrobacteraceae</taxon>
        <taxon>Bradyrhizobium</taxon>
    </lineage>
</organism>
<gene>
    <name evidence="7" type="ORF">CQ13_31080</name>
</gene>
<dbReference type="InterPro" id="IPR006680">
    <property type="entry name" value="Amidohydro-rel"/>
</dbReference>
<protein>
    <submittedName>
        <fullName evidence="7">Dihydropyrimidinase</fullName>
        <ecNumber evidence="7">3.5.2.2</ecNumber>
    </submittedName>
</protein>
<dbReference type="InterPro" id="IPR032466">
    <property type="entry name" value="Metal_Hydrolase"/>
</dbReference>
<dbReference type="InterPro" id="IPR011778">
    <property type="entry name" value="Hydantoinase/dihydroPyrase"/>
</dbReference>
<dbReference type="EMBL" id="LLYA01000172">
    <property type="protein sequence ID" value="KRR21250.1"/>
    <property type="molecule type" value="Genomic_DNA"/>
</dbReference>
<evidence type="ECO:0000256" key="3">
    <source>
        <dbReference type="ARBA" id="ARBA00022723"/>
    </source>
</evidence>
<dbReference type="OrthoDB" id="9775759at2"/>